<reference evidence="2" key="1">
    <citation type="journal article" date="2013" name="BMC Genomics">
        <title>Unscrambling butterfly oogenesis.</title>
        <authorList>
            <person name="Carter J.M."/>
            <person name="Baker S.C."/>
            <person name="Pink R."/>
            <person name="Carter D.R."/>
            <person name="Collins A."/>
            <person name="Tomlin J."/>
            <person name="Gibbs M."/>
            <person name="Breuker C.J."/>
        </authorList>
    </citation>
    <scope>NUCLEOTIDE SEQUENCE</scope>
    <source>
        <tissue evidence="2">Ovary</tissue>
    </source>
</reference>
<feature type="transmembrane region" description="Helical" evidence="1">
    <location>
        <begin position="47"/>
        <end position="67"/>
    </location>
</feature>
<keyword evidence="1" id="KW-0812">Transmembrane</keyword>
<evidence type="ECO:0000256" key="1">
    <source>
        <dbReference type="SAM" id="Phobius"/>
    </source>
</evidence>
<protein>
    <submittedName>
        <fullName evidence="2">Uncharacterized protein</fullName>
    </submittedName>
</protein>
<dbReference type="AlphaFoldDB" id="S4NPQ3"/>
<keyword evidence="1" id="KW-0472">Membrane</keyword>
<evidence type="ECO:0000313" key="2">
    <source>
        <dbReference type="EMBL" id="JAA79089.1"/>
    </source>
</evidence>
<accession>S4NPQ3</accession>
<proteinExistence type="predicted"/>
<sequence>EVYDNYVISKLPSILALIFFIQFVNLIDRSIFLRKKDGKGKRFFQTLVFIGVLHEFNSFYSILSVIVM</sequence>
<feature type="transmembrane region" description="Helical" evidence="1">
    <location>
        <begin position="6"/>
        <end position="27"/>
    </location>
</feature>
<reference evidence="2" key="2">
    <citation type="submission" date="2013-05" db="EMBL/GenBank/DDBJ databases">
        <authorList>
            <person name="Carter J.-M."/>
            <person name="Baker S.C."/>
            <person name="Pink R."/>
            <person name="Carter D.R.F."/>
            <person name="Collins A."/>
            <person name="Tomlin J."/>
            <person name="Gibbs M."/>
            <person name="Breuker C.J."/>
        </authorList>
    </citation>
    <scope>NUCLEOTIDE SEQUENCE</scope>
    <source>
        <tissue evidence="2">Ovary</tissue>
    </source>
</reference>
<name>S4NPQ3_9NEOP</name>
<dbReference type="EMBL" id="GAIX01013471">
    <property type="protein sequence ID" value="JAA79089.1"/>
    <property type="molecule type" value="Transcribed_RNA"/>
</dbReference>
<organism evidence="2">
    <name type="scientific">Pararge aegeria</name>
    <name type="common">speckled wood butterfly</name>
    <dbReference type="NCBI Taxonomy" id="116150"/>
    <lineage>
        <taxon>Eukaryota</taxon>
        <taxon>Metazoa</taxon>
        <taxon>Ecdysozoa</taxon>
        <taxon>Arthropoda</taxon>
        <taxon>Hexapoda</taxon>
        <taxon>Insecta</taxon>
        <taxon>Pterygota</taxon>
        <taxon>Neoptera</taxon>
        <taxon>Endopterygota</taxon>
        <taxon>Lepidoptera</taxon>
        <taxon>Glossata</taxon>
        <taxon>Ditrysia</taxon>
        <taxon>Papilionoidea</taxon>
        <taxon>Nymphalidae</taxon>
        <taxon>Satyrinae</taxon>
        <taxon>Satyrini</taxon>
        <taxon>Parargina</taxon>
        <taxon>Pararge</taxon>
    </lineage>
</organism>
<feature type="non-terminal residue" evidence="2">
    <location>
        <position position="1"/>
    </location>
</feature>
<keyword evidence="1" id="KW-1133">Transmembrane helix</keyword>